<organism evidence="7 8">
    <name type="scientific">Candidatus Cryosericum terrychapinii</name>
    <dbReference type="NCBI Taxonomy" id="2290919"/>
    <lineage>
        <taxon>Bacteria</taxon>
        <taxon>Pseudomonadati</taxon>
        <taxon>Caldisericota/Cryosericota group</taxon>
        <taxon>Candidatus Cryosericota</taxon>
        <taxon>Candidatus Cryosericia</taxon>
        <taxon>Candidatus Cryosericales</taxon>
        <taxon>Candidatus Cryosericaceae</taxon>
        <taxon>Candidatus Cryosericum</taxon>
    </lineage>
</organism>
<evidence type="ECO:0000256" key="4">
    <source>
        <dbReference type="ARBA" id="ARBA00022840"/>
    </source>
</evidence>
<sequence>MDVLRVENLHASYGGIKALRGISLEVGDHEFVAVLGPNGAGKSTLLKCISGLHHPSDGTISFDGNRLSGVPHKVVESGIALVPEGRQILPGLTVLENLRVGAFTRKDRLGVKQDLNMVFELFPILGQRQTQLGGLLSGGEQQMLAVARGLMSRPKLMLLDEPSLGLAPIIVNQVFDILQKINHSGTAILIVEQNVYKALSMAERAYILSTGTIEKSGACSDLRHDDQLVHAYLGK</sequence>
<comment type="caution">
    <text evidence="7">The sequence shown here is derived from an EMBL/GenBank/DDBJ whole genome shotgun (WGS) entry which is preliminary data.</text>
</comment>
<dbReference type="Proteomes" id="UP000266328">
    <property type="component" value="Unassembled WGS sequence"/>
</dbReference>
<keyword evidence="8" id="KW-1185">Reference proteome</keyword>
<dbReference type="InterPro" id="IPR003593">
    <property type="entry name" value="AAA+_ATPase"/>
</dbReference>
<dbReference type="Gene3D" id="3.40.50.300">
    <property type="entry name" value="P-loop containing nucleotide triphosphate hydrolases"/>
    <property type="match status" value="1"/>
</dbReference>
<name>A0A398D1E0_9BACT</name>
<evidence type="ECO:0000313" key="7">
    <source>
        <dbReference type="EMBL" id="RIE06578.1"/>
    </source>
</evidence>
<dbReference type="AlphaFoldDB" id="A0A398D1E0"/>
<evidence type="ECO:0000313" key="8">
    <source>
        <dbReference type="Proteomes" id="UP000266328"/>
    </source>
</evidence>
<dbReference type="PANTHER" id="PTHR43820:SF4">
    <property type="entry name" value="HIGH-AFFINITY BRANCHED-CHAIN AMINO ACID TRANSPORT ATP-BINDING PROTEIN LIVF"/>
    <property type="match status" value="1"/>
</dbReference>
<keyword evidence="3" id="KW-0547">Nucleotide-binding</keyword>
<evidence type="ECO:0000259" key="6">
    <source>
        <dbReference type="PROSITE" id="PS50893"/>
    </source>
</evidence>
<dbReference type="GO" id="GO:0015807">
    <property type="term" value="P:L-amino acid transport"/>
    <property type="evidence" value="ECO:0007669"/>
    <property type="project" value="TreeGrafter"/>
</dbReference>
<accession>A0A398D1E0</accession>
<proteinExistence type="inferred from homology"/>
<evidence type="ECO:0000256" key="2">
    <source>
        <dbReference type="ARBA" id="ARBA00022448"/>
    </source>
</evidence>
<dbReference type="GO" id="GO:0015658">
    <property type="term" value="F:branched-chain amino acid transmembrane transporter activity"/>
    <property type="evidence" value="ECO:0007669"/>
    <property type="project" value="TreeGrafter"/>
</dbReference>
<reference evidence="7 8" key="1">
    <citation type="submission" date="2018-09" db="EMBL/GenBank/DDBJ databases">
        <title>Discovery and Ecogenomic Context for Candidatus Cryosericales, a Global Caldiserica Order Active in Thawing Permafrost.</title>
        <authorList>
            <person name="Martinez M.A."/>
            <person name="Woodcroft B.J."/>
            <person name="Ignacio Espinoza J.C."/>
            <person name="Zayed A."/>
            <person name="Singleton C.M."/>
            <person name="Boyd J."/>
            <person name="Li Y.-F."/>
            <person name="Purvine S."/>
            <person name="Maughan H."/>
            <person name="Hodgkins S.B."/>
            <person name="Anderson D."/>
            <person name="Sederholm M."/>
            <person name="Temperton B."/>
            <person name="Saleska S.R."/>
            <person name="Tyson G.W."/>
            <person name="Rich V.I."/>
        </authorList>
    </citation>
    <scope>NUCLEOTIDE SEQUENCE [LARGE SCALE GENOMIC DNA]</scope>
    <source>
        <strain evidence="7 8">SMC7</strain>
    </source>
</reference>
<dbReference type="SUPFAM" id="SSF52540">
    <property type="entry name" value="P-loop containing nucleoside triphosphate hydrolases"/>
    <property type="match status" value="1"/>
</dbReference>
<dbReference type="PROSITE" id="PS50893">
    <property type="entry name" value="ABC_TRANSPORTER_2"/>
    <property type="match status" value="1"/>
</dbReference>
<keyword evidence="5" id="KW-0029">Amino-acid transport</keyword>
<dbReference type="InterPro" id="IPR003439">
    <property type="entry name" value="ABC_transporter-like_ATP-bd"/>
</dbReference>
<protein>
    <submittedName>
        <fullName evidence="7">ABC transporter ATP-binding protein</fullName>
    </submittedName>
</protein>
<dbReference type="GO" id="GO:0005524">
    <property type="term" value="F:ATP binding"/>
    <property type="evidence" value="ECO:0007669"/>
    <property type="project" value="UniProtKB-KW"/>
</dbReference>
<gene>
    <name evidence="7" type="ORF">SMC7_01680</name>
</gene>
<dbReference type="PANTHER" id="PTHR43820">
    <property type="entry name" value="HIGH-AFFINITY BRANCHED-CHAIN AMINO ACID TRANSPORT ATP-BINDING PROTEIN LIVF"/>
    <property type="match status" value="1"/>
</dbReference>
<evidence type="ECO:0000256" key="5">
    <source>
        <dbReference type="ARBA" id="ARBA00022970"/>
    </source>
</evidence>
<evidence type="ECO:0000256" key="3">
    <source>
        <dbReference type="ARBA" id="ARBA00022741"/>
    </source>
</evidence>
<dbReference type="PROSITE" id="PS00211">
    <property type="entry name" value="ABC_TRANSPORTER_1"/>
    <property type="match status" value="1"/>
</dbReference>
<dbReference type="Pfam" id="PF00005">
    <property type="entry name" value="ABC_tran"/>
    <property type="match status" value="1"/>
</dbReference>
<evidence type="ECO:0000256" key="1">
    <source>
        <dbReference type="ARBA" id="ARBA00005417"/>
    </source>
</evidence>
<dbReference type="OrthoDB" id="9779136at2"/>
<dbReference type="GO" id="GO:0016887">
    <property type="term" value="F:ATP hydrolysis activity"/>
    <property type="evidence" value="ECO:0007669"/>
    <property type="project" value="InterPro"/>
</dbReference>
<dbReference type="InterPro" id="IPR027417">
    <property type="entry name" value="P-loop_NTPase"/>
</dbReference>
<keyword evidence="2" id="KW-0813">Transport</keyword>
<dbReference type="EMBL" id="QXIS01000007">
    <property type="protein sequence ID" value="RIE06578.1"/>
    <property type="molecule type" value="Genomic_DNA"/>
</dbReference>
<dbReference type="CDD" id="cd03224">
    <property type="entry name" value="ABC_TM1139_LivF_branched"/>
    <property type="match status" value="1"/>
</dbReference>
<dbReference type="SMART" id="SM00382">
    <property type="entry name" value="AAA"/>
    <property type="match status" value="1"/>
</dbReference>
<feature type="domain" description="ABC transporter" evidence="6">
    <location>
        <begin position="4"/>
        <end position="235"/>
    </location>
</feature>
<comment type="similarity">
    <text evidence="1">Belongs to the ABC transporter superfamily.</text>
</comment>
<dbReference type="InterPro" id="IPR052156">
    <property type="entry name" value="BCAA_Transport_ATP-bd_LivF"/>
</dbReference>
<keyword evidence="4 7" id="KW-0067">ATP-binding</keyword>
<dbReference type="InterPro" id="IPR017871">
    <property type="entry name" value="ABC_transporter-like_CS"/>
</dbReference>